<dbReference type="SUPFAM" id="SSF48371">
    <property type="entry name" value="ARM repeat"/>
    <property type="match status" value="1"/>
</dbReference>
<keyword evidence="3" id="KW-1185">Reference proteome</keyword>
<dbReference type="InterPro" id="IPR016024">
    <property type="entry name" value="ARM-type_fold"/>
</dbReference>
<accession>A0AA86ULV3</accession>
<proteinExistence type="predicted"/>
<evidence type="ECO:0000313" key="3">
    <source>
        <dbReference type="Proteomes" id="UP001642409"/>
    </source>
</evidence>
<dbReference type="EMBL" id="CATOUU010000722">
    <property type="protein sequence ID" value="CAI9944293.1"/>
    <property type="molecule type" value="Genomic_DNA"/>
</dbReference>
<protein>
    <submittedName>
        <fullName evidence="1">Uncharacterized protein</fullName>
    </submittedName>
</protein>
<dbReference type="AlphaFoldDB" id="A0AA86ULV3"/>
<organism evidence="1">
    <name type="scientific">Hexamita inflata</name>
    <dbReference type="NCBI Taxonomy" id="28002"/>
    <lineage>
        <taxon>Eukaryota</taxon>
        <taxon>Metamonada</taxon>
        <taxon>Diplomonadida</taxon>
        <taxon>Hexamitidae</taxon>
        <taxon>Hexamitinae</taxon>
        <taxon>Hexamita</taxon>
    </lineage>
</organism>
<reference evidence="2 3" key="2">
    <citation type="submission" date="2024-07" db="EMBL/GenBank/DDBJ databases">
        <authorList>
            <person name="Akdeniz Z."/>
        </authorList>
    </citation>
    <scope>NUCLEOTIDE SEQUENCE [LARGE SCALE GENOMIC DNA]</scope>
</reference>
<evidence type="ECO:0000313" key="1">
    <source>
        <dbReference type="EMBL" id="CAI9944293.1"/>
    </source>
</evidence>
<sequence length="268" mass="30340">MKVDEFQNLLNTAVNSRIPQEIQQASEMYFQYVEQNQEEFLQNAILTIEGNTPLSAIAAIVLKKNCTYHMSKTAIIAIDNQAMAVNILQRLLQQILSGSQYARLINDCTGEVGAVLIEHKYPMEMFFSFIESALGQDDVSYQRYGAILLEYVANCKLKFLAEYPIFELLQTAFSKDDIQVSQSAIKAASVLIQGSSFINDETDMAIPDDIQEQLIQTILFSLQKIGQQLPDSKKTFIKALDNFHTVTEINLEYMLNNIDNVLWCPSQL</sequence>
<comment type="caution">
    <text evidence="1">The sequence shown here is derived from an EMBL/GenBank/DDBJ whole genome shotgun (WGS) entry which is preliminary data.</text>
</comment>
<gene>
    <name evidence="1" type="ORF">HINF_LOCUS31938</name>
    <name evidence="2" type="ORF">HINF_LOCUS39706</name>
</gene>
<dbReference type="EMBL" id="CAXDID020000154">
    <property type="protein sequence ID" value="CAL6042673.1"/>
    <property type="molecule type" value="Genomic_DNA"/>
</dbReference>
<dbReference type="Proteomes" id="UP001642409">
    <property type="component" value="Unassembled WGS sequence"/>
</dbReference>
<reference evidence="1" key="1">
    <citation type="submission" date="2023-06" db="EMBL/GenBank/DDBJ databases">
        <authorList>
            <person name="Kurt Z."/>
        </authorList>
    </citation>
    <scope>NUCLEOTIDE SEQUENCE</scope>
</reference>
<evidence type="ECO:0000313" key="2">
    <source>
        <dbReference type="EMBL" id="CAL6042673.1"/>
    </source>
</evidence>
<name>A0AA86ULV3_9EUKA</name>